<dbReference type="EMBL" id="LXQA010766638">
    <property type="protein sequence ID" value="MCI69991.1"/>
    <property type="molecule type" value="Genomic_DNA"/>
</dbReference>
<feature type="compositionally biased region" description="Polar residues" evidence="1">
    <location>
        <begin position="36"/>
        <end position="47"/>
    </location>
</feature>
<evidence type="ECO:0000256" key="1">
    <source>
        <dbReference type="SAM" id="MobiDB-lite"/>
    </source>
</evidence>
<evidence type="ECO:0000313" key="2">
    <source>
        <dbReference type="EMBL" id="MCI69991.1"/>
    </source>
</evidence>
<reference evidence="2 3" key="1">
    <citation type="journal article" date="2018" name="Front. Plant Sci.">
        <title>Red Clover (Trifolium pratense) and Zigzag Clover (T. medium) - A Picture of Genomic Similarities and Differences.</title>
        <authorList>
            <person name="Dluhosova J."/>
            <person name="Istvanek J."/>
            <person name="Nedelnik J."/>
            <person name="Repkova J."/>
        </authorList>
    </citation>
    <scope>NUCLEOTIDE SEQUENCE [LARGE SCALE GENOMIC DNA]</scope>
    <source>
        <strain evidence="3">cv. 10/8</strain>
        <tissue evidence="2">Leaf</tissue>
    </source>
</reference>
<dbReference type="Proteomes" id="UP000265520">
    <property type="component" value="Unassembled WGS sequence"/>
</dbReference>
<feature type="region of interest" description="Disordered" evidence="1">
    <location>
        <begin position="36"/>
        <end position="58"/>
    </location>
</feature>
<dbReference type="AlphaFoldDB" id="A0A392U908"/>
<name>A0A392U908_9FABA</name>
<sequence>NLHDAQMAENSGALSLLTGAMRHSCLRDAQLTEAFQSSDSDLAQRASNPCAARKRQKPAPKFRHLGIFLSMHTSLES</sequence>
<evidence type="ECO:0000313" key="3">
    <source>
        <dbReference type="Proteomes" id="UP000265520"/>
    </source>
</evidence>
<feature type="non-terminal residue" evidence="2">
    <location>
        <position position="1"/>
    </location>
</feature>
<comment type="caution">
    <text evidence="2">The sequence shown here is derived from an EMBL/GenBank/DDBJ whole genome shotgun (WGS) entry which is preliminary data.</text>
</comment>
<proteinExistence type="predicted"/>
<protein>
    <submittedName>
        <fullName evidence="2">Uncharacterized protein</fullName>
    </submittedName>
</protein>
<accession>A0A392U908</accession>
<keyword evidence="3" id="KW-1185">Reference proteome</keyword>
<organism evidence="2 3">
    <name type="scientific">Trifolium medium</name>
    <dbReference type="NCBI Taxonomy" id="97028"/>
    <lineage>
        <taxon>Eukaryota</taxon>
        <taxon>Viridiplantae</taxon>
        <taxon>Streptophyta</taxon>
        <taxon>Embryophyta</taxon>
        <taxon>Tracheophyta</taxon>
        <taxon>Spermatophyta</taxon>
        <taxon>Magnoliopsida</taxon>
        <taxon>eudicotyledons</taxon>
        <taxon>Gunneridae</taxon>
        <taxon>Pentapetalae</taxon>
        <taxon>rosids</taxon>
        <taxon>fabids</taxon>
        <taxon>Fabales</taxon>
        <taxon>Fabaceae</taxon>
        <taxon>Papilionoideae</taxon>
        <taxon>50 kb inversion clade</taxon>
        <taxon>NPAAA clade</taxon>
        <taxon>Hologalegina</taxon>
        <taxon>IRL clade</taxon>
        <taxon>Trifolieae</taxon>
        <taxon>Trifolium</taxon>
    </lineage>
</organism>